<name>A0ABM9Y2M8_YERBE</name>
<evidence type="ECO:0000259" key="1">
    <source>
        <dbReference type="Pfam" id="PF12913"/>
    </source>
</evidence>
<comment type="caution">
    <text evidence="2">The sequence shown here is derived from an EMBL/GenBank/DDBJ whole genome shotgun (WGS) entry which is preliminary data.</text>
</comment>
<protein>
    <submittedName>
        <fullName evidence="2">Cell wall-associated hydrolase (Invasion-associated protein)</fullName>
    </submittedName>
</protein>
<keyword evidence="3" id="KW-1185">Reference proteome</keyword>
<dbReference type="InterPro" id="IPR038765">
    <property type="entry name" value="Papain-like_cys_pep_sf"/>
</dbReference>
<dbReference type="Proteomes" id="UP000010319">
    <property type="component" value="Unassembled WGS sequence"/>
</dbReference>
<dbReference type="PIRSF" id="PIRSF019015">
    <property type="entry name" value="P60_peptidase_YkfC"/>
    <property type="match status" value="1"/>
</dbReference>
<keyword evidence="2" id="KW-0378">Hydrolase</keyword>
<dbReference type="InterPro" id="IPR039439">
    <property type="entry name" value="SH3b1_dom"/>
</dbReference>
<evidence type="ECO:0000313" key="3">
    <source>
        <dbReference type="Proteomes" id="UP000010319"/>
    </source>
</evidence>
<evidence type="ECO:0000313" key="2">
    <source>
        <dbReference type="EMBL" id="EEQ07949.1"/>
    </source>
</evidence>
<dbReference type="GO" id="GO:0016787">
    <property type="term" value="F:hydrolase activity"/>
    <property type="evidence" value="ECO:0007669"/>
    <property type="project" value="UniProtKB-KW"/>
</dbReference>
<dbReference type="InterPro" id="IPR027017">
    <property type="entry name" value="P60_peptidase_YkfC"/>
</dbReference>
<accession>A0ABM9Y2M8</accession>
<dbReference type="Gene3D" id="3.90.1720.10">
    <property type="entry name" value="endopeptidase domain like (from Nostoc punctiforme)"/>
    <property type="match status" value="1"/>
</dbReference>
<dbReference type="SUPFAM" id="SSF54001">
    <property type="entry name" value="Cysteine proteinases"/>
    <property type="match status" value="1"/>
</dbReference>
<organism evidence="2 3">
    <name type="scientific">Yersinia bercovieri ATCC 43970</name>
    <dbReference type="NCBI Taxonomy" id="349968"/>
    <lineage>
        <taxon>Bacteria</taxon>
        <taxon>Pseudomonadati</taxon>
        <taxon>Pseudomonadota</taxon>
        <taxon>Gammaproteobacteria</taxon>
        <taxon>Enterobacterales</taxon>
        <taxon>Yersiniaceae</taxon>
        <taxon>Yersinia</taxon>
    </lineage>
</organism>
<feature type="domain" description="SH3b1" evidence="1">
    <location>
        <begin position="201"/>
        <end position="253"/>
    </location>
</feature>
<reference evidence="2" key="1">
    <citation type="submission" date="2008-12" db="EMBL/GenBank/DDBJ databases">
        <title>Annotation of the Yersinia bercovieri ATCC 43970 genome.</title>
        <authorList>
            <person name="Read T.D."/>
            <person name="Akmal A."/>
            <person name="Bishop-Lilly K."/>
            <person name="Chen P.E."/>
            <person name="Cook C."/>
            <person name="Kiley M.P."/>
            <person name="Lentz S."/>
            <person name="Mateczun A."/>
            <person name="Nagarajan N."/>
            <person name="Nolan N."/>
            <person name="Osborne B.I."/>
            <person name="Pop M."/>
            <person name="Sozhamannan S."/>
            <person name="Stewart A.C."/>
            <person name="Sulakvelidze A."/>
            <person name="Thomason B."/>
            <person name="Willner K."/>
            <person name="Zwick M.E."/>
        </authorList>
    </citation>
    <scope>NUCLEOTIDE SEQUENCE [LARGE SCALE GENOMIC DNA]</scope>
    <source>
        <strain evidence="2">ATCC 43970</strain>
    </source>
</reference>
<dbReference type="Pfam" id="PF12913">
    <property type="entry name" value="SH3_6"/>
    <property type="match status" value="1"/>
</dbReference>
<dbReference type="EMBL" id="AALC02000006">
    <property type="protein sequence ID" value="EEQ07949.1"/>
    <property type="molecule type" value="Genomic_DNA"/>
</dbReference>
<sequence length="520" mass="58446">MVGLKGILVKPGSGTVNFTDTHKRIHLMTHYHCQSILLLLMTSCITNVAVAAELRSLFPLQAYTQNVTYWFPENSPSYNQPLVSAELQQRALANLLAQYFGGMPTDASPWEERYVQTHLQPSGAGSIALYIKRKLDDFDNAYRQKDIINYGSNYRPHGIQWLDTIRNNIQLVQFNKLHFQPEQRGITITDTSVRVLPTFDPSFYSDTIAGEGYPFDNLQETHLHLATPIYSLGYTLDGLWTFILTPDVLGWVPSNSIAYTDKAFIHKWRQAAHHKMAAIIDDNVSLAGSKLSRIYKQGSIGSLFPQLDDQHVLIPVVNDQQQAVVAVAKVHPGKIHSLPFTATYRNFSSLIKRRLGKPYGWGGLYGHNDCSSELKNLMLPFGFWLPTHSSQQPSQGKIIELSDQKPEDRLKFLASRGRPFMTLIHIKGHIMLYVGNTAEGHPLTFQNIWGLSPADRSRRAIIGEAVLFPLLLSYPEDKSLASLAAGAQFQISYLDQPTYLDELSTKENGIHPMRVGNSKL</sequence>
<gene>
    <name evidence="2" type="ORF">yberc0001_2520</name>
</gene>
<proteinExistence type="predicted"/>